<dbReference type="CDD" id="cd00085">
    <property type="entry name" value="HNHc"/>
    <property type="match status" value="1"/>
</dbReference>
<keyword evidence="3" id="KW-0255">Endonuclease</keyword>
<feature type="chain" id="PRO_5045923825" evidence="1">
    <location>
        <begin position="29"/>
        <end position="299"/>
    </location>
</feature>
<dbReference type="EMBL" id="JAUMKJ010000018">
    <property type="protein sequence ID" value="MDO3678562.1"/>
    <property type="molecule type" value="Genomic_DNA"/>
</dbReference>
<protein>
    <submittedName>
        <fullName evidence="3">HNH endonuclease signature motif containing protein</fullName>
    </submittedName>
</protein>
<evidence type="ECO:0000313" key="3">
    <source>
        <dbReference type="EMBL" id="MDO3678562.1"/>
    </source>
</evidence>
<comment type="caution">
    <text evidence="3">The sequence shown here is derived from an EMBL/GenBank/DDBJ whole genome shotgun (WGS) entry which is preliminary data.</text>
</comment>
<dbReference type="Pfam" id="PF01844">
    <property type="entry name" value="HNH"/>
    <property type="match status" value="1"/>
</dbReference>
<dbReference type="InterPro" id="IPR003615">
    <property type="entry name" value="HNH_nuc"/>
</dbReference>
<keyword evidence="4" id="KW-1185">Reference proteome</keyword>
<sequence>MKTFKKVMLCSFLFSLLVSGFVTPDALAQTPDLSVNIKTVHDVAMEVKSDPSLFNPNNPNEVKAQLERAYFDDTASESGNINKMDQGGVVFSNILIPIDGTGTVRLASKIVSFIGDKPHRIDFDLNLYRGVTRGSGTYVKTCTSSLSGILGVQVGKEITCDLNIDSTGYCFLEAKHTIKNIFGMTLGTSTSQTSQYLLNTKASLYPFVSDPYSGKVMTEPRADWAYTGSIPWTSTDRGNFIAEYSRRHPNNGWNWSGEFTEIHHIRPRQYGGTNDYDNLIPLEKWFHQGPVEGWWRYYK</sequence>
<proteinExistence type="predicted"/>
<dbReference type="GO" id="GO:0004519">
    <property type="term" value="F:endonuclease activity"/>
    <property type="evidence" value="ECO:0007669"/>
    <property type="project" value="UniProtKB-KW"/>
</dbReference>
<keyword evidence="1" id="KW-0732">Signal</keyword>
<feature type="signal peptide" evidence="1">
    <location>
        <begin position="1"/>
        <end position="28"/>
    </location>
</feature>
<keyword evidence="3" id="KW-0378">Hydrolase</keyword>
<gene>
    <name evidence="3" type="ORF">Q3C12_16230</name>
</gene>
<evidence type="ECO:0000313" key="4">
    <source>
        <dbReference type="Proteomes" id="UP001168883"/>
    </source>
</evidence>
<evidence type="ECO:0000256" key="1">
    <source>
        <dbReference type="SAM" id="SignalP"/>
    </source>
</evidence>
<feature type="domain" description="HNH" evidence="2">
    <location>
        <begin position="258"/>
        <end position="282"/>
    </location>
</feature>
<organism evidence="3 4">
    <name type="scientific">Paenibacillus ehimensis</name>
    <dbReference type="NCBI Taxonomy" id="79264"/>
    <lineage>
        <taxon>Bacteria</taxon>
        <taxon>Bacillati</taxon>
        <taxon>Bacillota</taxon>
        <taxon>Bacilli</taxon>
        <taxon>Bacillales</taxon>
        <taxon>Paenibacillaceae</taxon>
        <taxon>Paenibacillus</taxon>
    </lineage>
</organism>
<evidence type="ECO:0000259" key="2">
    <source>
        <dbReference type="Pfam" id="PF01844"/>
    </source>
</evidence>
<reference evidence="3" key="1">
    <citation type="submission" date="2023-07" db="EMBL/GenBank/DDBJ databases">
        <authorList>
            <person name="Aktuganov G."/>
            <person name="Boyko T."/>
            <person name="Delegan Y."/>
            <person name="Galimzianova N."/>
            <person name="Gilvanova E."/>
            <person name="Korobov V."/>
            <person name="Kuzmina L."/>
            <person name="Melentiev A."/>
            <person name="Milman P."/>
            <person name="Ryabova A."/>
            <person name="Stupak E."/>
            <person name="Yasakov T."/>
            <person name="Zharikova N."/>
            <person name="Zhurenko E."/>
        </authorList>
    </citation>
    <scope>NUCLEOTIDE SEQUENCE</scope>
    <source>
        <strain evidence="3">IB-739</strain>
    </source>
</reference>
<keyword evidence="3" id="KW-0540">Nuclease</keyword>
<dbReference type="Proteomes" id="UP001168883">
    <property type="component" value="Unassembled WGS sequence"/>
</dbReference>
<dbReference type="InterPro" id="IPR002711">
    <property type="entry name" value="HNH"/>
</dbReference>
<name>A0ABT8VC49_9BACL</name>
<dbReference type="RefSeq" id="WP_302878953.1">
    <property type="nucleotide sequence ID" value="NZ_JAUMKJ010000018.1"/>
</dbReference>
<accession>A0ABT8VC49</accession>